<gene>
    <name evidence="1" type="ORF">VNO77_40978</name>
</gene>
<proteinExistence type="predicted"/>
<dbReference type="InterPro" id="IPR025322">
    <property type="entry name" value="PADRE_dom"/>
</dbReference>
<name>A0AAN9JYX8_CANGL</name>
<keyword evidence="2" id="KW-1185">Reference proteome</keyword>
<comment type="caution">
    <text evidence="1">The sequence shown here is derived from an EMBL/GenBank/DDBJ whole genome shotgun (WGS) entry which is preliminary data.</text>
</comment>
<dbReference type="Pfam" id="PF14009">
    <property type="entry name" value="PADRE"/>
    <property type="match status" value="1"/>
</dbReference>
<accession>A0AAN9JYX8</accession>
<organism evidence="1 2">
    <name type="scientific">Canavalia gladiata</name>
    <name type="common">Sword bean</name>
    <name type="synonym">Dolichos gladiatus</name>
    <dbReference type="NCBI Taxonomy" id="3824"/>
    <lineage>
        <taxon>Eukaryota</taxon>
        <taxon>Viridiplantae</taxon>
        <taxon>Streptophyta</taxon>
        <taxon>Embryophyta</taxon>
        <taxon>Tracheophyta</taxon>
        <taxon>Spermatophyta</taxon>
        <taxon>Magnoliopsida</taxon>
        <taxon>eudicotyledons</taxon>
        <taxon>Gunneridae</taxon>
        <taxon>Pentapetalae</taxon>
        <taxon>rosids</taxon>
        <taxon>fabids</taxon>
        <taxon>Fabales</taxon>
        <taxon>Fabaceae</taxon>
        <taxon>Papilionoideae</taxon>
        <taxon>50 kb inversion clade</taxon>
        <taxon>NPAAA clade</taxon>
        <taxon>indigoferoid/millettioid clade</taxon>
        <taxon>Phaseoleae</taxon>
        <taxon>Canavalia</taxon>
    </lineage>
</organism>
<protein>
    <submittedName>
        <fullName evidence="1">Uncharacterized protein</fullName>
    </submittedName>
</protein>
<evidence type="ECO:0000313" key="1">
    <source>
        <dbReference type="EMBL" id="KAK7307692.1"/>
    </source>
</evidence>
<reference evidence="1 2" key="1">
    <citation type="submission" date="2024-01" db="EMBL/GenBank/DDBJ databases">
        <title>The genomes of 5 underutilized Papilionoideae crops provide insights into root nodulation and disease resistanc.</title>
        <authorList>
            <person name="Jiang F."/>
        </authorList>
    </citation>
    <scope>NUCLEOTIDE SEQUENCE [LARGE SCALE GENOMIC DNA]</scope>
    <source>
        <strain evidence="1">LVBAO_FW01</strain>
        <tissue evidence="1">Leaves</tissue>
    </source>
</reference>
<dbReference type="PANTHER" id="PTHR33413:SF1">
    <property type="entry name" value="EXPRESSED PROTEIN"/>
    <property type="match status" value="1"/>
</dbReference>
<dbReference type="EMBL" id="JAYMYQ010000010">
    <property type="protein sequence ID" value="KAK7307692.1"/>
    <property type="molecule type" value="Genomic_DNA"/>
</dbReference>
<dbReference type="PANTHER" id="PTHR33413">
    <property type="entry name" value="EXPRESSED PROTEIN"/>
    <property type="match status" value="1"/>
</dbReference>
<dbReference type="Proteomes" id="UP001367508">
    <property type="component" value="Unassembled WGS sequence"/>
</dbReference>
<evidence type="ECO:0000313" key="2">
    <source>
        <dbReference type="Proteomes" id="UP001367508"/>
    </source>
</evidence>
<dbReference type="AlphaFoldDB" id="A0AAN9JYX8"/>
<sequence length="288" mass="32116">MSRPKSQSQSNSERGRASDSFIAQKQSPCFLVSSTFQCPSTSPLCHSIPLFNKTNKLVNSLNTTTIHYPNQGSYRMGNCQAAEAATVVIHHPGNKIQRIYWSVSARQVMNSNPGHYVALVITKSHNGTLFNQFKLLRPHDTLLIGHVYRLISFQVLIHNSAPSVWISIASHSHFIRALPNCKRPMRIIDWEAMVAAAKVTKAAEGILVGNGGQLCKALQKWELERPFSSHACSFTSTMTKQYYMQQPSLCSLFPIHSYSHVLNQESTTPSICVKRSTVWKHQSSSGDS</sequence>